<protein>
    <submittedName>
        <fullName evidence="10">Transporter</fullName>
    </submittedName>
</protein>
<dbReference type="InterPro" id="IPR051906">
    <property type="entry name" value="TolC-like"/>
</dbReference>
<evidence type="ECO:0000256" key="2">
    <source>
        <dbReference type="ARBA" id="ARBA00007613"/>
    </source>
</evidence>
<comment type="caution">
    <text evidence="10">The sequence shown here is derived from an EMBL/GenBank/DDBJ whole genome shotgun (WGS) entry which is preliminary data.</text>
</comment>
<dbReference type="eggNOG" id="COG1538">
    <property type="taxonomic scope" value="Bacteria"/>
</dbReference>
<gene>
    <name evidence="10" type="ORF">Q763_15230</name>
</gene>
<evidence type="ECO:0000256" key="9">
    <source>
        <dbReference type="SAM" id="SignalP"/>
    </source>
</evidence>
<dbReference type="GO" id="GO:0015562">
    <property type="term" value="F:efflux transmembrane transporter activity"/>
    <property type="evidence" value="ECO:0007669"/>
    <property type="project" value="InterPro"/>
</dbReference>
<feature type="chain" id="PRO_5002002222" evidence="9">
    <location>
        <begin position="23"/>
        <end position="449"/>
    </location>
</feature>
<dbReference type="STRING" id="1406840.Q763_15230"/>
<dbReference type="GO" id="GO:1990281">
    <property type="term" value="C:efflux pump complex"/>
    <property type="evidence" value="ECO:0007669"/>
    <property type="project" value="TreeGrafter"/>
</dbReference>
<dbReference type="InterPro" id="IPR003423">
    <property type="entry name" value="OMP_efflux"/>
</dbReference>
<evidence type="ECO:0000256" key="3">
    <source>
        <dbReference type="ARBA" id="ARBA00022448"/>
    </source>
</evidence>
<dbReference type="Proteomes" id="UP000030129">
    <property type="component" value="Unassembled WGS sequence"/>
</dbReference>
<keyword evidence="6" id="KW-0472">Membrane</keyword>
<organism evidence="10 11">
    <name type="scientific">Flavobacterium beibuense F44-8</name>
    <dbReference type="NCBI Taxonomy" id="1406840"/>
    <lineage>
        <taxon>Bacteria</taxon>
        <taxon>Pseudomonadati</taxon>
        <taxon>Bacteroidota</taxon>
        <taxon>Flavobacteriia</taxon>
        <taxon>Flavobacteriales</taxon>
        <taxon>Flavobacteriaceae</taxon>
        <taxon>Flavobacterium</taxon>
    </lineage>
</organism>
<keyword evidence="9" id="KW-0732">Signal</keyword>
<dbReference type="PANTHER" id="PTHR30026">
    <property type="entry name" value="OUTER MEMBRANE PROTEIN TOLC"/>
    <property type="match status" value="1"/>
</dbReference>
<proteinExistence type="inferred from homology"/>
<keyword evidence="3" id="KW-0813">Transport</keyword>
<feature type="compositionally biased region" description="Polar residues" evidence="8">
    <location>
        <begin position="90"/>
        <end position="100"/>
    </location>
</feature>
<comment type="subcellular location">
    <subcellularLocation>
        <location evidence="1">Cell outer membrane</location>
    </subcellularLocation>
</comment>
<accession>A0A0A2LIL5</accession>
<feature type="region of interest" description="Disordered" evidence="8">
    <location>
        <begin position="83"/>
        <end position="102"/>
    </location>
</feature>
<keyword evidence="5" id="KW-0812">Transmembrane</keyword>
<keyword evidence="4" id="KW-1134">Transmembrane beta strand</keyword>
<evidence type="ECO:0000256" key="5">
    <source>
        <dbReference type="ARBA" id="ARBA00022692"/>
    </source>
</evidence>
<keyword evidence="7" id="KW-0998">Cell outer membrane</keyword>
<evidence type="ECO:0000313" key="11">
    <source>
        <dbReference type="Proteomes" id="UP000030129"/>
    </source>
</evidence>
<dbReference type="AlphaFoldDB" id="A0A0A2LIL5"/>
<dbReference type="EMBL" id="JRLV01000021">
    <property type="protein sequence ID" value="KGO79061.1"/>
    <property type="molecule type" value="Genomic_DNA"/>
</dbReference>
<dbReference type="SUPFAM" id="SSF56954">
    <property type="entry name" value="Outer membrane efflux proteins (OEP)"/>
    <property type="match status" value="1"/>
</dbReference>
<evidence type="ECO:0000313" key="10">
    <source>
        <dbReference type="EMBL" id="KGO79061.1"/>
    </source>
</evidence>
<dbReference type="GO" id="GO:0015288">
    <property type="term" value="F:porin activity"/>
    <property type="evidence" value="ECO:0007669"/>
    <property type="project" value="TreeGrafter"/>
</dbReference>
<dbReference type="Gene3D" id="1.20.1600.10">
    <property type="entry name" value="Outer membrane efflux proteins (OEP)"/>
    <property type="match status" value="1"/>
</dbReference>
<evidence type="ECO:0000256" key="6">
    <source>
        <dbReference type="ARBA" id="ARBA00023136"/>
    </source>
</evidence>
<feature type="signal peptide" evidence="9">
    <location>
        <begin position="1"/>
        <end position="22"/>
    </location>
</feature>
<comment type="similarity">
    <text evidence="2">Belongs to the outer membrane factor (OMF) (TC 1.B.17) family.</text>
</comment>
<name>A0A0A2LIL5_9FLAO</name>
<evidence type="ECO:0000256" key="4">
    <source>
        <dbReference type="ARBA" id="ARBA00022452"/>
    </source>
</evidence>
<dbReference type="GO" id="GO:0009279">
    <property type="term" value="C:cell outer membrane"/>
    <property type="evidence" value="ECO:0007669"/>
    <property type="project" value="UniProtKB-SubCell"/>
</dbReference>
<sequence length="449" mass="49861">MKTKNLLLGATLFISGFATLQAQEKKQLSLDDAIGMAVTQSTEANLADTKVSTSKFEMESVKNNVYPEVKLSGQYQRLTNPNVTLRLPTGDSNDGETASGSPKVDQLMLGMATVGMPLFSGFKLKNSVEASKDAYNAETFNAAHTKEQIAMQTIVLYSNLYKAQQSVKLIEENLKSANQRVTDFTAMEQNGIIARNDLLKAQLQASNIQLSLEDAKKTVSTINYQLVTMLKLPEGTQVEPNPAYFENSEEMVTAVTAEEAISQRNDLEALRWEQKASEANIKVAQADYYPTVTLLGGYAAVDIKNVFQVTNAINFGVGVSYDLSNLFKNSKHIKSASSRAEATKQQVELLTDRIKVQVQESLENYNLAIKQNRVYTEAVTQADENYRIVKDKYDNGLSDTNDLLEADVQQLQAKLNETFSRADITQRYYELLNVSGKLINSFKITQQNN</sequence>
<dbReference type="Pfam" id="PF02321">
    <property type="entry name" value="OEP"/>
    <property type="match status" value="2"/>
</dbReference>
<reference evidence="10 11" key="1">
    <citation type="submission" date="2013-09" db="EMBL/GenBank/DDBJ databases">
        <authorList>
            <person name="Zeng Z."/>
            <person name="Chen C."/>
        </authorList>
    </citation>
    <scope>NUCLEOTIDE SEQUENCE [LARGE SCALE GENOMIC DNA]</scope>
    <source>
        <strain evidence="10 11">F44-8</strain>
    </source>
</reference>
<dbReference type="PANTHER" id="PTHR30026:SF20">
    <property type="entry name" value="OUTER MEMBRANE PROTEIN TOLC"/>
    <property type="match status" value="1"/>
</dbReference>
<dbReference type="RefSeq" id="WP_035135764.1">
    <property type="nucleotide sequence ID" value="NZ_JRLV01000021.1"/>
</dbReference>
<evidence type="ECO:0000256" key="1">
    <source>
        <dbReference type="ARBA" id="ARBA00004442"/>
    </source>
</evidence>
<evidence type="ECO:0000256" key="8">
    <source>
        <dbReference type="SAM" id="MobiDB-lite"/>
    </source>
</evidence>
<evidence type="ECO:0000256" key="7">
    <source>
        <dbReference type="ARBA" id="ARBA00023237"/>
    </source>
</evidence>
<keyword evidence="11" id="KW-1185">Reference proteome</keyword>